<keyword evidence="5" id="KW-0687">Ribonucleoprotein</keyword>
<dbReference type="InterPro" id="IPR035369">
    <property type="entry name" value="Nrap_D4"/>
</dbReference>
<dbReference type="PANTHER" id="PTHR17972:SF0">
    <property type="entry name" value="NUCLEOLAR PROTEIN 6"/>
    <property type="match status" value="1"/>
</dbReference>
<accession>A0AA40CV00</accession>
<dbReference type="GO" id="GO:0006409">
    <property type="term" value="P:tRNA export from nucleus"/>
    <property type="evidence" value="ECO:0007669"/>
    <property type="project" value="TreeGrafter"/>
</dbReference>
<evidence type="ECO:0000256" key="1">
    <source>
        <dbReference type="ARBA" id="ARBA00004604"/>
    </source>
</evidence>
<dbReference type="Pfam" id="PF17405">
    <property type="entry name" value="Nrap_D4"/>
    <property type="match status" value="1"/>
</dbReference>
<evidence type="ECO:0000259" key="8">
    <source>
        <dbReference type="Pfam" id="PF17403"/>
    </source>
</evidence>
<keyword evidence="5" id="KW-0690">Ribosome biogenesis</keyword>
<sequence length="1191" mass="132354">MAPPAVKRRKLSHDSDEESSDGVTDPRLAASDDASSDDDEQSDAPGSDAPGADVDMDGESQEENDDEEEYSGDDSEESDESMEEAVAGKSQPRTSKEPKKSHKEPRKGPLRDRDMAELTGAYTGEVYKSNIFKLQVDELLEQIRPKHGKKEAAAEKALRDLKGIIEKIPARDPAPIPDAERSLIKQSKVAIPFPYPRPPKDAKYTLQYAKPTIINPVGSYPLKLNARTGEQQAIDLVLVMPPTLFQEKDYLNNRYFYKRAYYLACIAAGIKDAKGHGFKLRFDYLNGNEFQPIIVVEGNGQESELSNSNYKIQIVPVVSDGVFPEDKTLPEKNCVRPKQATETPVPANSKPTPFYNASVRADSQATAYLKLLHGALGRNDAFRDACLLGRTWLRQRGFSGQIRCGGFGNFEWATIMALLLQGGGPAGKPLFAAGYSSYQLFKGMLQYLATRDLADQPHLYQAPGVQIPREDGVPTFFDGPRGLNLLYKMTPWAYQLLRREARTTIAALGDNALDQFDSTFVLRSDQPLQRFDVLAEIPLSAFGIDLQDDDQTQKLVKSYHKLYRVLKRGLSDRAHIVSLVLPEHQPWHPGTAKTTVQRDARVLVGFIVDPANAVRAVDHGPAAESKKEAAAFRQFWGEKAELRRFKDGSILESLVWSTKESNTSIFEQIVRYVLARHMGKAVADSATFVGEQFSRLLSGSGQPGTDLFLPFRKAFDTLERDIRALDGMPLAARHVFAADPQLRYTSVDVPLALHRQYPAVPANVVIEFEGSARWPDDIKAIQMTKVAFLLKMGELLQESVEGVTTRVGLENEGLDIMNQAFLDVIYPSSAVFRLRIHHDREPTLLERRLKDKGLDAATREATALALATYKRESGRVPAHTQALQALCTRLPALSPSIRLLKKWFAAHLLSSHFAPELIELMVVRTFLNSYPWEPPTSAMTGFLRTISFLARWDWRNEPLIVDFSSSMKPEEASAITTRYEAWRKIDPALNRVVMFAATNIDAEGTTWTDHARPAKVVAARMSALAKAATQAVRDKGIAIEPASLFVSPLADYDFVLHINPAFSKASQGKKDKSTKQQFKNLVLQADASEQAGINTVGFNPVKLFLSELRETFGHAVVLFSDESDGDVIAGLWNPANIAKRKWKVRMGYSTVPVAEQRAEGEVDAEANKEAMLAEMARLGGELVKKVEINRR</sequence>
<evidence type="ECO:0000259" key="9">
    <source>
        <dbReference type="Pfam" id="PF17404"/>
    </source>
</evidence>
<proteinExistence type="inferred from homology"/>
<dbReference type="Gene3D" id="3.30.70.3030">
    <property type="match status" value="1"/>
</dbReference>
<evidence type="ECO:0000256" key="5">
    <source>
        <dbReference type="RuleBase" id="RU364032"/>
    </source>
</evidence>
<keyword evidence="3 5" id="KW-0694">RNA-binding</keyword>
<dbReference type="InterPro" id="IPR035082">
    <property type="entry name" value="Nrap_D1"/>
</dbReference>
<feature type="domain" description="Nrap protein" evidence="7">
    <location>
        <begin position="234"/>
        <end position="375"/>
    </location>
</feature>
<feature type="domain" description="Nrap protein" evidence="11">
    <location>
        <begin position="891"/>
        <end position="1045"/>
    </location>
</feature>
<evidence type="ECO:0000259" key="11">
    <source>
        <dbReference type="Pfam" id="PF17406"/>
    </source>
</evidence>
<dbReference type="EMBL" id="JAUJDW010000037">
    <property type="protein sequence ID" value="KAK0650333.1"/>
    <property type="molecule type" value="Genomic_DNA"/>
</dbReference>
<evidence type="ECO:0000259" key="10">
    <source>
        <dbReference type="Pfam" id="PF17405"/>
    </source>
</evidence>
<keyword evidence="5" id="KW-0698">rRNA processing</keyword>
<dbReference type="Pfam" id="PF03813">
    <property type="entry name" value="Nrap"/>
    <property type="match status" value="1"/>
</dbReference>
<dbReference type="GO" id="GO:0003723">
    <property type="term" value="F:RNA binding"/>
    <property type="evidence" value="ECO:0007669"/>
    <property type="project" value="UniProtKB-KW"/>
</dbReference>
<feature type="compositionally biased region" description="Acidic residues" evidence="6">
    <location>
        <begin position="54"/>
        <end position="83"/>
    </location>
</feature>
<reference evidence="13" key="1">
    <citation type="submission" date="2023-06" db="EMBL/GenBank/DDBJ databases">
        <title>Multi-omics analyses reveal the molecular pathogenesis toolkit of Lasiodiplodia hormozganensis, a cross-kingdom pathogen.</title>
        <authorList>
            <person name="Felix C."/>
            <person name="Meneses R."/>
            <person name="Goncalves M.F.M."/>
            <person name="Tilleman L."/>
            <person name="Duarte A.S."/>
            <person name="Jorrin-Novo J.V."/>
            <person name="Van De Peer Y."/>
            <person name="Deforce D."/>
            <person name="Van Nieuwerburgh F."/>
            <person name="Esteves A.C."/>
            <person name="Alves A."/>
        </authorList>
    </citation>
    <scope>NUCLEOTIDE SEQUENCE</scope>
    <source>
        <strain evidence="13">CBS 339.90</strain>
    </source>
</reference>
<dbReference type="Pfam" id="PF17404">
    <property type="entry name" value="Nrap_D3"/>
    <property type="match status" value="1"/>
</dbReference>
<dbReference type="Pfam" id="PF17407">
    <property type="entry name" value="Nrap_D6"/>
    <property type="match status" value="1"/>
</dbReference>
<feature type="domain" description="Nrap protein" evidence="8">
    <location>
        <begin position="381"/>
        <end position="521"/>
    </location>
</feature>
<evidence type="ECO:0000256" key="3">
    <source>
        <dbReference type="ARBA" id="ARBA00022884"/>
    </source>
</evidence>
<feature type="domain" description="Nrap protein" evidence="9">
    <location>
        <begin position="527"/>
        <end position="678"/>
    </location>
</feature>
<comment type="subcellular location">
    <subcellularLocation>
        <location evidence="1 5">Nucleus</location>
        <location evidence="1 5">Nucleolus</location>
    </subcellularLocation>
</comment>
<dbReference type="InterPro" id="IPR035370">
    <property type="entry name" value="Nrap_D5"/>
</dbReference>
<dbReference type="Gene3D" id="1.10.1410.10">
    <property type="match status" value="2"/>
</dbReference>
<evidence type="ECO:0000313" key="14">
    <source>
        <dbReference type="Proteomes" id="UP001175001"/>
    </source>
</evidence>
<evidence type="ECO:0000313" key="13">
    <source>
        <dbReference type="EMBL" id="KAK0650333.1"/>
    </source>
</evidence>
<dbReference type="AlphaFoldDB" id="A0AA40CV00"/>
<dbReference type="Pfam" id="PF17406">
    <property type="entry name" value="Nrap_D5"/>
    <property type="match status" value="1"/>
</dbReference>
<evidence type="ECO:0000256" key="6">
    <source>
        <dbReference type="SAM" id="MobiDB-lite"/>
    </source>
</evidence>
<feature type="region of interest" description="Disordered" evidence="6">
    <location>
        <begin position="1"/>
        <end position="115"/>
    </location>
</feature>
<evidence type="ECO:0000256" key="4">
    <source>
        <dbReference type="ARBA" id="ARBA00023242"/>
    </source>
</evidence>
<dbReference type="InterPro" id="IPR035367">
    <property type="entry name" value="Nrap_D2"/>
</dbReference>
<evidence type="ECO:0000259" key="12">
    <source>
        <dbReference type="Pfam" id="PF17407"/>
    </source>
</evidence>
<evidence type="ECO:0000256" key="2">
    <source>
        <dbReference type="ARBA" id="ARBA00006674"/>
    </source>
</evidence>
<protein>
    <recommendedName>
        <fullName evidence="5">U3 small nucleolar RNA-associated protein 22</fullName>
    </recommendedName>
</protein>
<dbReference type="InterPro" id="IPR035371">
    <property type="entry name" value="Nrap_D6"/>
</dbReference>
<feature type="domain" description="Nrap protein" evidence="10">
    <location>
        <begin position="701"/>
        <end position="888"/>
    </location>
</feature>
<keyword evidence="14" id="KW-1185">Reference proteome</keyword>
<dbReference type="GO" id="GO:0032545">
    <property type="term" value="C:CURI complex"/>
    <property type="evidence" value="ECO:0007669"/>
    <property type="project" value="TreeGrafter"/>
</dbReference>
<dbReference type="Pfam" id="PF17403">
    <property type="entry name" value="Nrap_D2"/>
    <property type="match status" value="1"/>
</dbReference>
<keyword evidence="4 5" id="KW-0539">Nucleus</keyword>
<name>A0AA40CV00_9PEZI</name>
<dbReference type="GO" id="GO:0006364">
    <property type="term" value="P:rRNA processing"/>
    <property type="evidence" value="ECO:0007669"/>
    <property type="project" value="UniProtKB-KW"/>
</dbReference>
<organism evidence="13 14">
    <name type="scientific">Lasiodiplodia hormozganensis</name>
    <dbReference type="NCBI Taxonomy" id="869390"/>
    <lineage>
        <taxon>Eukaryota</taxon>
        <taxon>Fungi</taxon>
        <taxon>Dikarya</taxon>
        <taxon>Ascomycota</taxon>
        <taxon>Pezizomycotina</taxon>
        <taxon>Dothideomycetes</taxon>
        <taxon>Dothideomycetes incertae sedis</taxon>
        <taxon>Botryosphaeriales</taxon>
        <taxon>Botryosphaeriaceae</taxon>
        <taxon>Lasiodiplodia</taxon>
    </lineage>
</organism>
<feature type="domain" description="Nrap protein" evidence="12">
    <location>
        <begin position="1049"/>
        <end position="1186"/>
    </location>
</feature>
<comment type="similarity">
    <text evidence="2 5">Belongs to the NRAP family.</text>
</comment>
<feature type="compositionally biased region" description="Basic residues" evidence="6">
    <location>
        <begin position="1"/>
        <end position="11"/>
    </location>
</feature>
<dbReference type="GO" id="GO:0034456">
    <property type="term" value="C:UTP-C complex"/>
    <property type="evidence" value="ECO:0007669"/>
    <property type="project" value="TreeGrafter"/>
</dbReference>
<dbReference type="GO" id="GO:0032040">
    <property type="term" value="C:small-subunit processome"/>
    <property type="evidence" value="ECO:0007669"/>
    <property type="project" value="TreeGrafter"/>
</dbReference>
<dbReference type="Proteomes" id="UP001175001">
    <property type="component" value="Unassembled WGS sequence"/>
</dbReference>
<feature type="compositionally biased region" description="Basic and acidic residues" evidence="6">
    <location>
        <begin position="106"/>
        <end position="115"/>
    </location>
</feature>
<evidence type="ECO:0000259" key="7">
    <source>
        <dbReference type="Pfam" id="PF03813"/>
    </source>
</evidence>
<comment type="caution">
    <text evidence="13">The sequence shown here is derived from an EMBL/GenBank/DDBJ whole genome shotgun (WGS) entry which is preliminary data.</text>
</comment>
<gene>
    <name evidence="13" type="primary">utp22</name>
    <name evidence="13" type="ORF">DIS24_g6944</name>
</gene>
<dbReference type="InterPro" id="IPR035368">
    <property type="entry name" value="Nrap_D3"/>
</dbReference>
<dbReference type="PANTHER" id="PTHR17972">
    <property type="entry name" value="NUCLEOLAR RNA-ASSOCIATED PROTEIN"/>
    <property type="match status" value="1"/>
</dbReference>
<dbReference type="InterPro" id="IPR005554">
    <property type="entry name" value="NOL6/Upt22"/>
</dbReference>